<evidence type="ECO:0000256" key="3">
    <source>
        <dbReference type="ARBA" id="ARBA00022475"/>
    </source>
</evidence>
<evidence type="ECO:0000313" key="9">
    <source>
        <dbReference type="EMBL" id="PFG40877.1"/>
    </source>
</evidence>
<feature type="transmembrane region" description="Helical" evidence="7">
    <location>
        <begin position="229"/>
        <end position="255"/>
    </location>
</feature>
<organism evidence="9 10">
    <name type="scientific">Georgenia soli</name>
    <dbReference type="NCBI Taxonomy" id="638953"/>
    <lineage>
        <taxon>Bacteria</taxon>
        <taxon>Bacillati</taxon>
        <taxon>Actinomycetota</taxon>
        <taxon>Actinomycetes</taxon>
        <taxon>Micrococcales</taxon>
        <taxon>Bogoriellaceae</taxon>
        <taxon>Georgenia</taxon>
    </lineage>
</organism>
<protein>
    <submittedName>
        <fullName evidence="9">Peptide/nickel transport system permease protein</fullName>
    </submittedName>
</protein>
<dbReference type="Gene3D" id="1.10.3720.10">
    <property type="entry name" value="MetI-like"/>
    <property type="match status" value="1"/>
</dbReference>
<name>A0A2A9EP57_9MICO</name>
<dbReference type="PANTHER" id="PTHR43163:SF6">
    <property type="entry name" value="DIPEPTIDE TRANSPORT SYSTEM PERMEASE PROTEIN DPPB-RELATED"/>
    <property type="match status" value="1"/>
</dbReference>
<sequence>MRYVVGRVGQAALVLLAAFTLSFVLLQALPGDALLIKFENPELGLSAAQIAEIRQAYGADVPLVQQYLDSLGGFLRGDLGYSVQYGTPVATLLADALPSTATLAVASFALAVVLAVGIAALSYLAPFAWLRGLLRSVPSLFAAVPVFWLAIVLVQVFSFRLGLVPVIAPSPVQALILPVLALAVPIAAPLAQVIVRSIDDVSLQPFVVVATAKGAGPRWLLVRTIARNAVLPSLTIAGVLLGELIGGAVVTETVFGRAGIGRITEQAVSQQDIPVLQGVVLLAATTFVVVNLVVDLLYPVLDPRTKQKVGLAA</sequence>
<keyword evidence="5 7" id="KW-1133">Transmembrane helix</keyword>
<comment type="subcellular location">
    <subcellularLocation>
        <location evidence="1 7">Cell membrane</location>
        <topology evidence="1 7">Multi-pass membrane protein</topology>
    </subcellularLocation>
</comment>
<keyword evidence="4 7" id="KW-0812">Transmembrane</keyword>
<dbReference type="RefSeq" id="WP_098484715.1">
    <property type="nucleotide sequence ID" value="NZ_PDJI01000004.1"/>
</dbReference>
<keyword evidence="3" id="KW-1003">Cell membrane</keyword>
<evidence type="ECO:0000256" key="7">
    <source>
        <dbReference type="RuleBase" id="RU363032"/>
    </source>
</evidence>
<comment type="similarity">
    <text evidence="7">Belongs to the binding-protein-dependent transport system permease family.</text>
</comment>
<evidence type="ECO:0000259" key="8">
    <source>
        <dbReference type="PROSITE" id="PS50928"/>
    </source>
</evidence>
<feature type="domain" description="ABC transmembrane type-1" evidence="8">
    <location>
        <begin position="97"/>
        <end position="298"/>
    </location>
</feature>
<evidence type="ECO:0000256" key="4">
    <source>
        <dbReference type="ARBA" id="ARBA00022692"/>
    </source>
</evidence>
<keyword evidence="2 7" id="KW-0813">Transport</keyword>
<feature type="transmembrane region" description="Helical" evidence="7">
    <location>
        <begin position="103"/>
        <end position="128"/>
    </location>
</feature>
<keyword evidence="10" id="KW-1185">Reference proteome</keyword>
<evidence type="ECO:0000256" key="5">
    <source>
        <dbReference type="ARBA" id="ARBA00022989"/>
    </source>
</evidence>
<dbReference type="EMBL" id="PDJI01000004">
    <property type="protein sequence ID" value="PFG40877.1"/>
    <property type="molecule type" value="Genomic_DNA"/>
</dbReference>
<dbReference type="InterPro" id="IPR035906">
    <property type="entry name" value="MetI-like_sf"/>
</dbReference>
<dbReference type="Pfam" id="PF19300">
    <property type="entry name" value="BPD_transp_1_N"/>
    <property type="match status" value="1"/>
</dbReference>
<evidence type="ECO:0000256" key="1">
    <source>
        <dbReference type="ARBA" id="ARBA00004651"/>
    </source>
</evidence>
<comment type="caution">
    <text evidence="9">The sequence shown here is derived from an EMBL/GenBank/DDBJ whole genome shotgun (WGS) entry which is preliminary data.</text>
</comment>
<dbReference type="CDD" id="cd06261">
    <property type="entry name" value="TM_PBP2"/>
    <property type="match status" value="1"/>
</dbReference>
<feature type="transmembrane region" description="Helical" evidence="7">
    <location>
        <begin position="275"/>
        <end position="298"/>
    </location>
</feature>
<dbReference type="AlphaFoldDB" id="A0A2A9EP57"/>
<dbReference type="GO" id="GO:0055085">
    <property type="term" value="P:transmembrane transport"/>
    <property type="evidence" value="ECO:0007669"/>
    <property type="project" value="InterPro"/>
</dbReference>
<dbReference type="SUPFAM" id="SSF161098">
    <property type="entry name" value="MetI-like"/>
    <property type="match status" value="1"/>
</dbReference>
<gene>
    <name evidence="9" type="ORF">ATJ97_3418</name>
</gene>
<dbReference type="InterPro" id="IPR000515">
    <property type="entry name" value="MetI-like"/>
</dbReference>
<dbReference type="OrthoDB" id="9778910at2"/>
<dbReference type="Pfam" id="PF00528">
    <property type="entry name" value="BPD_transp_1"/>
    <property type="match status" value="1"/>
</dbReference>
<evidence type="ECO:0000313" key="10">
    <source>
        <dbReference type="Proteomes" id="UP000222106"/>
    </source>
</evidence>
<keyword evidence="6 7" id="KW-0472">Membrane</keyword>
<reference evidence="9 10" key="1">
    <citation type="submission" date="2017-10" db="EMBL/GenBank/DDBJ databases">
        <title>Sequencing the genomes of 1000 actinobacteria strains.</title>
        <authorList>
            <person name="Klenk H.-P."/>
        </authorList>
    </citation>
    <scope>NUCLEOTIDE SEQUENCE [LARGE SCALE GENOMIC DNA]</scope>
    <source>
        <strain evidence="9 10">DSM 21838</strain>
    </source>
</reference>
<evidence type="ECO:0000256" key="2">
    <source>
        <dbReference type="ARBA" id="ARBA00022448"/>
    </source>
</evidence>
<evidence type="ECO:0000256" key="6">
    <source>
        <dbReference type="ARBA" id="ARBA00023136"/>
    </source>
</evidence>
<feature type="transmembrane region" description="Helical" evidence="7">
    <location>
        <begin position="175"/>
        <end position="195"/>
    </location>
</feature>
<dbReference type="PROSITE" id="PS50928">
    <property type="entry name" value="ABC_TM1"/>
    <property type="match status" value="1"/>
</dbReference>
<dbReference type="GO" id="GO:0005886">
    <property type="term" value="C:plasma membrane"/>
    <property type="evidence" value="ECO:0007669"/>
    <property type="project" value="UniProtKB-SubCell"/>
</dbReference>
<proteinExistence type="inferred from homology"/>
<dbReference type="InterPro" id="IPR045621">
    <property type="entry name" value="BPD_transp_1_N"/>
</dbReference>
<accession>A0A2A9EP57</accession>
<dbReference type="Proteomes" id="UP000222106">
    <property type="component" value="Unassembled WGS sequence"/>
</dbReference>
<feature type="transmembrane region" description="Helical" evidence="7">
    <location>
        <begin position="140"/>
        <end position="163"/>
    </location>
</feature>
<dbReference type="PANTHER" id="PTHR43163">
    <property type="entry name" value="DIPEPTIDE TRANSPORT SYSTEM PERMEASE PROTEIN DPPB-RELATED"/>
    <property type="match status" value="1"/>
</dbReference>